<accession>A0A4Y2DH13</accession>
<name>A0A4Y2DH13_ARAVE</name>
<keyword evidence="2" id="KW-1185">Reference proteome</keyword>
<sequence length="111" mass="12513">MTAYTAGNPKPADCERVRRQRRVFRVPSEQAVSTWEVDGRVIETSIHSMRDGPLIEVSMVSKSRSTFRAASRRGLQGERSLQGQRILVPCPHPSDIHCVYDLTFDASIQMP</sequence>
<organism evidence="1 2">
    <name type="scientific">Araneus ventricosus</name>
    <name type="common">Orbweaver spider</name>
    <name type="synonym">Epeira ventricosa</name>
    <dbReference type="NCBI Taxonomy" id="182803"/>
    <lineage>
        <taxon>Eukaryota</taxon>
        <taxon>Metazoa</taxon>
        <taxon>Ecdysozoa</taxon>
        <taxon>Arthropoda</taxon>
        <taxon>Chelicerata</taxon>
        <taxon>Arachnida</taxon>
        <taxon>Araneae</taxon>
        <taxon>Araneomorphae</taxon>
        <taxon>Entelegynae</taxon>
        <taxon>Araneoidea</taxon>
        <taxon>Araneidae</taxon>
        <taxon>Araneus</taxon>
    </lineage>
</organism>
<protein>
    <submittedName>
        <fullName evidence="1">Uncharacterized protein</fullName>
    </submittedName>
</protein>
<comment type="caution">
    <text evidence="1">The sequence shown here is derived from an EMBL/GenBank/DDBJ whole genome shotgun (WGS) entry which is preliminary data.</text>
</comment>
<evidence type="ECO:0000313" key="2">
    <source>
        <dbReference type="Proteomes" id="UP000499080"/>
    </source>
</evidence>
<reference evidence="1 2" key="1">
    <citation type="journal article" date="2019" name="Sci. Rep.">
        <title>Orb-weaving spider Araneus ventricosus genome elucidates the spidroin gene catalogue.</title>
        <authorList>
            <person name="Kono N."/>
            <person name="Nakamura H."/>
            <person name="Ohtoshi R."/>
            <person name="Moran D.A.P."/>
            <person name="Shinohara A."/>
            <person name="Yoshida Y."/>
            <person name="Fujiwara M."/>
            <person name="Mori M."/>
            <person name="Tomita M."/>
            <person name="Arakawa K."/>
        </authorList>
    </citation>
    <scope>NUCLEOTIDE SEQUENCE [LARGE SCALE GENOMIC DNA]</scope>
</reference>
<dbReference type="EMBL" id="BGPR01000367">
    <property type="protein sequence ID" value="GBM16001.1"/>
    <property type="molecule type" value="Genomic_DNA"/>
</dbReference>
<dbReference type="Proteomes" id="UP000499080">
    <property type="component" value="Unassembled WGS sequence"/>
</dbReference>
<gene>
    <name evidence="1" type="ORF">AVEN_108596_1</name>
</gene>
<proteinExistence type="predicted"/>
<evidence type="ECO:0000313" key="1">
    <source>
        <dbReference type="EMBL" id="GBM16001.1"/>
    </source>
</evidence>
<dbReference type="AlphaFoldDB" id="A0A4Y2DH13"/>